<evidence type="ECO:0000256" key="1">
    <source>
        <dbReference type="ARBA" id="ARBA00004651"/>
    </source>
</evidence>
<gene>
    <name evidence="10" type="ORF">ACFSVN_04335</name>
</gene>
<feature type="domain" description="ABC3 transporter permease C-terminal" evidence="8">
    <location>
        <begin position="269"/>
        <end position="400"/>
    </location>
</feature>
<organism evidence="10 11">
    <name type="scientific">Gracilimonas halophila</name>
    <dbReference type="NCBI Taxonomy" id="1834464"/>
    <lineage>
        <taxon>Bacteria</taxon>
        <taxon>Pseudomonadati</taxon>
        <taxon>Balneolota</taxon>
        <taxon>Balneolia</taxon>
        <taxon>Balneolales</taxon>
        <taxon>Balneolaceae</taxon>
        <taxon>Gracilimonas</taxon>
    </lineage>
</organism>
<keyword evidence="4 7" id="KW-0812">Transmembrane</keyword>
<feature type="transmembrane region" description="Helical" evidence="7">
    <location>
        <begin position="372"/>
        <end position="393"/>
    </location>
</feature>
<dbReference type="PANTHER" id="PTHR30489:SF0">
    <property type="entry name" value="LIPOPROTEIN-RELEASING SYSTEM TRANSMEMBRANE PROTEIN LOLE"/>
    <property type="match status" value="1"/>
</dbReference>
<comment type="similarity">
    <text evidence="2">Belongs to the ABC-4 integral membrane protein family. LolC/E subfamily.</text>
</comment>
<comment type="caution">
    <text evidence="10">The sequence shown here is derived from an EMBL/GenBank/DDBJ whole genome shotgun (WGS) entry which is preliminary data.</text>
</comment>
<feature type="transmembrane region" description="Helical" evidence="7">
    <location>
        <begin position="267"/>
        <end position="290"/>
    </location>
</feature>
<dbReference type="Pfam" id="PF12704">
    <property type="entry name" value="MacB_PCD"/>
    <property type="match status" value="1"/>
</dbReference>
<dbReference type="PANTHER" id="PTHR30489">
    <property type="entry name" value="LIPOPROTEIN-RELEASING SYSTEM TRANSMEMBRANE PROTEIN LOLE"/>
    <property type="match status" value="1"/>
</dbReference>
<keyword evidence="6 7" id="KW-0472">Membrane</keyword>
<name>A0ABW5JGV1_9BACT</name>
<evidence type="ECO:0000256" key="5">
    <source>
        <dbReference type="ARBA" id="ARBA00022989"/>
    </source>
</evidence>
<sequence length="406" mass="45238">MLYLKLAWRNIWRNKRRTLITMASVVMAVLLSSVMSSMQQGQYDQMIDNTVGSFSGHLQVQHPEYFEESTLDNSLEINEELISKLNDHPKIQHVIPRIDSYALAAGDVRSKAAMVIGIDVENATHLSEPDKKIVEGNYFKSSSEDGVLIAEGLGESLSIGVGDTLVLLGQGFRGMSAAAAYPVTGVMKFGLPQMNNNMVYLPMGSARDFYAAYDRVTSIVLLLYNPKEVHTVVRELKAEFGEEYAVLGWQTLVPELVQAIEADRGSALILLLILYMIVGFGIFGTILMMTAERKFEFGVMIAIGTGRMRMAIMLILEMVFITFMGTALGMLFSLPVMYYFNFNPLEFSGEAALAIEEYGMEPFVQFSTDPAILIQQGTIILIITLIIGLYPLLHMRKLKPVEAMRH</sequence>
<protein>
    <submittedName>
        <fullName evidence="10">ABC transporter permease</fullName>
    </submittedName>
</protein>
<dbReference type="EMBL" id="JBHULI010000005">
    <property type="protein sequence ID" value="MFD2531668.1"/>
    <property type="molecule type" value="Genomic_DNA"/>
</dbReference>
<evidence type="ECO:0000256" key="7">
    <source>
        <dbReference type="SAM" id="Phobius"/>
    </source>
</evidence>
<dbReference type="InterPro" id="IPR051447">
    <property type="entry name" value="Lipoprotein-release_system"/>
</dbReference>
<accession>A0ABW5JGV1</accession>
<evidence type="ECO:0000259" key="9">
    <source>
        <dbReference type="Pfam" id="PF12704"/>
    </source>
</evidence>
<proteinExistence type="inferred from homology"/>
<evidence type="ECO:0000313" key="11">
    <source>
        <dbReference type="Proteomes" id="UP001597460"/>
    </source>
</evidence>
<dbReference type="Proteomes" id="UP001597460">
    <property type="component" value="Unassembled WGS sequence"/>
</dbReference>
<reference evidence="11" key="1">
    <citation type="journal article" date="2019" name="Int. J. Syst. Evol. Microbiol.">
        <title>The Global Catalogue of Microorganisms (GCM) 10K type strain sequencing project: providing services to taxonomists for standard genome sequencing and annotation.</title>
        <authorList>
            <consortium name="The Broad Institute Genomics Platform"/>
            <consortium name="The Broad Institute Genome Sequencing Center for Infectious Disease"/>
            <person name="Wu L."/>
            <person name="Ma J."/>
        </authorList>
    </citation>
    <scope>NUCLEOTIDE SEQUENCE [LARGE SCALE GENOMIC DNA]</scope>
    <source>
        <strain evidence="11">KCTC 52042</strain>
    </source>
</reference>
<keyword evidence="11" id="KW-1185">Reference proteome</keyword>
<dbReference type="InterPro" id="IPR003838">
    <property type="entry name" value="ABC3_permease_C"/>
</dbReference>
<dbReference type="Pfam" id="PF02687">
    <property type="entry name" value="FtsX"/>
    <property type="match status" value="1"/>
</dbReference>
<evidence type="ECO:0000256" key="4">
    <source>
        <dbReference type="ARBA" id="ARBA00022692"/>
    </source>
</evidence>
<feature type="transmembrane region" description="Helical" evidence="7">
    <location>
        <begin position="311"/>
        <end position="340"/>
    </location>
</feature>
<keyword evidence="3" id="KW-1003">Cell membrane</keyword>
<evidence type="ECO:0000256" key="3">
    <source>
        <dbReference type="ARBA" id="ARBA00022475"/>
    </source>
</evidence>
<evidence type="ECO:0000256" key="2">
    <source>
        <dbReference type="ARBA" id="ARBA00005236"/>
    </source>
</evidence>
<evidence type="ECO:0000256" key="6">
    <source>
        <dbReference type="ARBA" id="ARBA00023136"/>
    </source>
</evidence>
<comment type="subcellular location">
    <subcellularLocation>
        <location evidence="1">Cell membrane</location>
        <topology evidence="1">Multi-pass membrane protein</topology>
    </subcellularLocation>
</comment>
<feature type="domain" description="MacB-like periplasmic core" evidence="9">
    <location>
        <begin position="18"/>
        <end position="238"/>
    </location>
</feature>
<evidence type="ECO:0000313" key="10">
    <source>
        <dbReference type="EMBL" id="MFD2531668.1"/>
    </source>
</evidence>
<keyword evidence="5 7" id="KW-1133">Transmembrane helix</keyword>
<evidence type="ECO:0000259" key="8">
    <source>
        <dbReference type="Pfam" id="PF02687"/>
    </source>
</evidence>
<dbReference type="InterPro" id="IPR025857">
    <property type="entry name" value="MacB_PCD"/>
</dbReference>
<dbReference type="RefSeq" id="WP_390299152.1">
    <property type="nucleotide sequence ID" value="NZ_JBHULI010000005.1"/>
</dbReference>